<protein>
    <submittedName>
        <fullName evidence="2">Putative secreted protein</fullName>
    </submittedName>
</protein>
<organism evidence="2">
    <name type="scientific">Panstrongylus lignarius</name>
    <dbReference type="NCBI Taxonomy" id="156445"/>
    <lineage>
        <taxon>Eukaryota</taxon>
        <taxon>Metazoa</taxon>
        <taxon>Ecdysozoa</taxon>
        <taxon>Arthropoda</taxon>
        <taxon>Hexapoda</taxon>
        <taxon>Insecta</taxon>
        <taxon>Pterygota</taxon>
        <taxon>Neoptera</taxon>
        <taxon>Paraneoptera</taxon>
        <taxon>Hemiptera</taxon>
        <taxon>Heteroptera</taxon>
        <taxon>Panheteroptera</taxon>
        <taxon>Cimicomorpha</taxon>
        <taxon>Reduviidae</taxon>
        <taxon>Triatominae</taxon>
        <taxon>Panstrongylus</taxon>
    </lineage>
</organism>
<evidence type="ECO:0000256" key="1">
    <source>
        <dbReference type="SAM" id="SignalP"/>
    </source>
</evidence>
<dbReference type="AlphaFoldDB" id="A0A224Y479"/>
<feature type="signal peptide" evidence="1">
    <location>
        <begin position="1"/>
        <end position="26"/>
    </location>
</feature>
<accession>A0A224Y479</accession>
<proteinExistence type="predicted"/>
<name>A0A224Y479_9HEMI</name>
<sequence length="73" mass="7777">MAIRRLPSSRILNALLSVALLKCLGARPTTTASCSPSLLLTSSKSSKALSSTRSIGFFSCFFFINSLAAHKEV</sequence>
<reference evidence="2" key="1">
    <citation type="journal article" date="2018" name="PLoS Negl. Trop. Dis.">
        <title>An insight into the salivary gland and fat body transcriptome of Panstrongylus lignarius (Hemiptera: Heteroptera), the main vector of Chagas disease in Peru.</title>
        <authorList>
            <person name="Nevoa J.C."/>
            <person name="Mendes M.T."/>
            <person name="da Silva M.V."/>
            <person name="Soares S.C."/>
            <person name="Oliveira C.J.F."/>
            <person name="Ribeiro J.M.C."/>
        </authorList>
    </citation>
    <scope>NUCLEOTIDE SEQUENCE</scope>
</reference>
<dbReference type="EMBL" id="GFTR01000466">
    <property type="protein sequence ID" value="JAW15960.1"/>
    <property type="molecule type" value="Transcribed_RNA"/>
</dbReference>
<keyword evidence="1" id="KW-0732">Signal</keyword>
<evidence type="ECO:0000313" key="2">
    <source>
        <dbReference type="EMBL" id="JAW15960.1"/>
    </source>
</evidence>
<feature type="chain" id="PRO_5012578575" evidence="1">
    <location>
        <begin position="27"/>
        <end position="73"/>
    </location>
</feature>